<dbReference type="EMBL" id="CM056814">
    <property type="protein sequence ID" value="KAJ8626898.1"/>
    <property type="molecule type" value="Genomic_DNA"/>
</dbReference>
<sequence>MKKWIRGEVIGRGSFGSVNLAIGLDEEEPLLMAVKSAPLSHSSSIQKEIEILSQLQDCPQILRSFGHHVTTENGHLLYNIFLEYAAGGSLAHRGKLPESAVRSYTASVLKGLGYIHQMGFVHCDIKLGNILLCAEDVKIADFGLAKKAREKAEEESDEFCLRGTPLYVAPESVARREVEPPSDIWSLGCAVVEMITGKPAWRWSEDSNINALLLQIGFGDELPEIPTELSEEGQDFLSKCFVRDPSKRWTAEMLLQHSFVSKGGDDDDPVNSKPSPRSVLDFMAWDTMQSSMFLDSSVESRAEFDPIGVSSPADRIRNLANTTEKCPYWSNCEEDDWITIRKAEPSVSVSVSVSCSVSPRSDSFLVLEEMVQIDGKREENSDSWELGASTSSAVDELESLDGWCSSFDGSDYRTRGSTRWDSDSHLLVMDEGSLETAKLWRVGQKQ</sequence>
<reference evidence="1 2" key="1">
    <citation type="journal article" date="2022" name="Hortic Res">
        <title>A haplotype resolved chromosomal level avocado genome allows analysis of novel avocado genes.</title>
        <authorList>
            <person name="Nath O."/>
            <person name="Fletcher S.J."/>
            <person name="Hayward A."/>
            <person name="Shaw L.M."/>
            <person name="Masouleh A.K."/>
            <person name="Furtado A."/>
            <person name="Henry R.J."/>
            <person name="Mitter N."/>
        </authorList>
    </citation>
    <scope>NUCLEOTIDE SEQUENCE [LARGE SCALE GENOMIC DNA]</scope>
    <source>
        <strain evidence="2">cv. Hass</strain>
    </source>
</reference>
<gene>
    <name evidence="1" type="ORF">MRB53_020205</name>
</gene>
<organism evidence="1 2">
    <name type="scientific">Persea americana</name>
    <name type="common">Avocado</name>
    <dbReference type="NCBI Taxonomy" id="3435"/>
    <lineage>
        <taxon>Eukaryota</taxon>
        <taxon>Viridiplantae</taxon>
        <taxon>Streptophyta</taxon>
        <taxon>Embryophyta</taxon>
        <taxon>Tracheophyta</taxon>
        <taxon>Spermatophyta</taxon>
        <taxon>Magnoliopsida</taxon>
        <taxon>Magnoliidae</taxon>
        <taxon>Laurales</taxon>
        <taxon>Lauraceae</taxon>
        <taxon>Persea</taxon>
    </lineage>
</organism>
<accession>A0ACC2L0M0</accession>
<proteinExistence type="predicted"/>
<comment type="caution">
    <text evidence="1">The sequence shown here is derived from an EMBL/GenBank/DDBJ whole genome shotgun (WGS) entry which is preliminary data.</text>
</comment>
<evidence type="ECO:0000313" key="2">
    <source>
        <dbReference type="Proteomes" id="UP001234297"/>
    </source>
</evidence>
<keyword evidence="2" id="KW-1185">Reference proteome</keyword>
<dbReference type="Proteomes" id="UP001234297">
    <property type="component" value="Chromosome 6"/>
</dbReference>
<evidence type="ECO:0000313" key="1">
    <source>
        <dbReference type="EMBL" id="KAJ8626898.1"/>
    </source>
</evidence>
<protein>
    <submittedName>
        <fullName evidence="1">Uncharacterized protein</fullName>
    </submittedName>
</protein>
<name>A0ACC2L0M0_PERAE</name>